<evidence type="ECO:0000256" key="8">
    <source>
        <dbReference type="ARBA" id="ARBA00023163"/>
    </source>
</evidence>
<keyword evidence="2" id="KW-0240">DNA-directed RNA polymerase</keyword>
<dbReference type="NCBIfam" id="TIGR02395">
    <property type="entry name" value="rpoN_sigma"/>
    <property type="match status" value="1"/>
</dbReference>
<keyword evidence="5" id="KW-0805">Transcription regulation</keyword>
<evidence type="ECO:0000256" key="7">
    <source>
        <dbReference type="ARBA" id="ARBA00023125"/>
    </source>
</evidence>
<dbReference type="GO" id="GO:0003677">
    <property type="term" value="F:DNA binding"/>
    <property type="evidence" value="ECO:0007669"/>
    <property type="project" value="UniProtKB-KW"/>
</dbReference>
<dbReference type="EMBL" id="CAACVI010000049">
    <property type="protein sequence ID" value="VEN75112.1"/>
    <property type="molecule type" value="Genomic_DNA"/>
</dbReference>
<dbReference type="InterPro" id="IPR000394">
    <property type="entry name" value="RNA_pol_sigma_54"/>
</dbReference>
<evidence type="ECO:0000259" key="9">
    <source>
        <dbReference type="Pfam" id="PF04552"/>
    </source>
</evidence>
<keyword evidence="4" id="KW-0548">Nucleotidyltransferase</keyword>
<dbReference type="Gene3D" id="1.10.10.1330">
    <property type="entry name" value="RNA polymerase sigma-54 factor, core-binding domain"/>
    <property type="match status" value="1"/>
</dbReference>
<feature type="domain" description="RNA polymerase sigma factor 54 DNA-binding" evidence="9">
    <location>
        <begin position="316"/>
        <end position="474"/>
    </location>
</feature>
<dbReference type="Pfam" id="PF04552">
    <property type="entry name" value="Sigma54_DBD"/>
    <property type="match status" value="1"/>
</dbReference>
<dbReference type="PANTHER" id="PTHR32248">
    <property type="entry name" value="RNA POLYMERASE SIGMA-54 FACTOR"/>
    <property type="match status" value="1"/>
</dbReference>
<dbReference type="GO" id="GO:0016779">
    <property type="term" value="F:nucleotidyltransferase activity"/>
    <property type="evidence" value="ECO:0007669"/>
    <property type="project" value="UniProtKB-KW"/>
</dbReference>
<dbReference type="PIRSF" id="PIRSF000774">
    <property type="entry name" value="RpoN"/>
    <property type="match status" value="1"/>
</dbReference>
<dbReference type="InterPro" id="IPR038709">
    <property type="entry name" value="RpoN_core-bd_sf"/>
</dbReference>
<accession>A0A484HIV8</accession>
<feature type="domain" description="RNA polymerase sigma factor 54 core-binding" evidence="10">
    <location>
        <begin position="111"/>
        <end position="300"/>
    </location>
</feature>
<evidence type="ECO:0000313" key="11">
    <source>
        <dbReference type="EMBL" id="VEN75112.1"/>
    </source>
</evidence>
<keyword evidence="8" id="KW-0804">Transcription</keyword>
<organism evidence="11">
    <name type="scientific">uncultured Desulfobacteraceae bacterium</name>
    <dbReference type="NCBI Taxonomy" id="218296"/>
    <lineage>
        <taxon>Bacteria</taxon>
        <taxon>Pseudomonadati</taxon>
        <taxon>Thermodesulfobacteriota</taxon>
        <taxon>Desulfobacteria</taxon>
        <taxon>Desulfobacterales</taxon>
        <taxon>Desulfobacteraceae</taxon>
        <taxon>environmental samples</taxon>
    </lineage>
</organism>
<proteinExistence type="inferred from homology"/>
<keyword evidence="3" id="KW-0808">Transferase</keyword>
<dbReference type="AlphaFoldDB" id="A0A484HIV8"/>
<dbReference type="PANTHER" id="PTHR32248:SF4">
    <property type="entry name" value="RNA POLYMERASE SIGMA-54 FACTOR"/>
    <property type="match status" value="1"/>
</dbReference>
<dbReference type="GO" id="GO:0016987">
    <property type="term" value="F:sigma factor activity"/>
    <property type="evidence" value="ECO:0007669"/>
    <property type="project" value="UniProtKB-KW"/>
</dbReference>
<dbReference type="GO" id="GO:0006352">
    <property type="term" value="P:DNA-templated transcription initiation"/>
    <property type="evidence" value="ECO:0007669"/>
    <property type="project" value="InterPro"/>
</dbReference>
<dbReference type="Pfam" id="PF00309">
    <property type="entry name" value="Sigma54_AID"/>
    <property type="match status" value="1"/>
</dbReference>
<dbReference type="Pfam" id="PF04963">
    <property type="entry name" value="Sigma54_CBD"/>
    <property type="match status" value="1"/>
</dbReference>
<evidence type="ECO:0000259" key="10">
    <source>
        <dbReference type="Pfam" id="PF04963"/>
    </source>
</evidence>
<evidence type="ECO:0000256" key="3">
    <source>
        <dbReference type="ARBA" id="ARBA00022679"/>
    </source>
</evidence>
<dbReference type="GO" id="GO:0000428">
    <property type="term" value="C:DNA-directed RNA polymerase complex"/>
    <property type="evidence" value="ECO:0007669"/>
    <property type="project" value="UniProtKB-KW"/>
</dbReference>
<keyword evidence="6" id="KW-0731">Sigma factor</keyword>
<sequence length="475" mass="53859">MALNLQLHLKQSQQLAMTPQIRLSMKLLQFSRMELEAMVSRELELNPALEEGFGDISGEEPAPEETLSPDREVVIEEKINDDIDWSAYVREYNSTGIMETERPEPFNAEMNINAGQSLTDFLLRQLSMAFPDDEDRAVGTHIIGNLNPEGYLESGAADIAETLGKAPEKVREILSVMQTFDPLGVCARNLGECLLIQAAELDFKNAPVQKELVEAVIRGHLKDIQNRNIPAIERKLGAKPRDITAAIDLIKSLDPKPGLTFLNEPPQYIVPDIFVHKEKDRFIISVNDDGMPRLKISKFYRDAVTGGKKMDQEARKYVRENLDSAAWLIKGIHQRRNTIHKIMESILKFQGDFFDHGVKKLKPLLLSDVAEDIRMHPSTVSRATTHKYVHTPRGVFELKFFFNKSLKSSNGETVSPASVQNKIAEIVKKEDKKKPLSDEQISLLLKKDHVFLARRTVGKYRDMLKILPSSKRRQL</sequence>
<dbReference type="PROSITE" id="PS50044">
    <property type="entry name" value="SIGMA54_3"/>
    <property type="match status" value="1"/>
</dbReference>
<protein>
    <submittedName>
        <fullName evidence="11">RNA polymerase sigma-54 factor</fullName>
    </submittedName>
</protein>
<reference evidence="11" key="1">
    <citation type="submission" date="2019-01" db="EMBL/GenBank/DDBJ databases">
        <authorList>
            <consortium name="Genoscope - CEA"/>
            <person name="William W."/>
        </authorList>
    </citation>
    <scope>NUCLEOTIDE SEQUENCE</scope>
    <source>
        <strain evidence="11">CR-1</strain>
    </source>
</reference>
<evidence type="ECO:0000256" key="2">
    <source>
        <dbReference type="ARBA" id="ARBA00022478"/>
    </source>
</evidence>
<gene>
    <name evidence="11" type="ORF">EPICR_60099</name>
</gene>
<evidence type="ECO:0000256" key="6">
    <source>
        <dbReference type="ARBA" id="ARBA00023082"/>
    </source>
</evidence>
<evidence type="ECO:0000256" key="1">
    <source>
        <dbReference type="ARBA" id="ARBA00008798"/>
    </source>
</evidence>
<dbReference type="PROSITE" id="PS00717">
    <property type="entry name" value="SIGMA54_1"/>
    <property type="match status" value="1"/>
</dbReference>
<dbReference type="PRINTS" id="PR00045">
    <property type="entry name" value="SIGMA54FCT"/>
</dbReference>
<dbReference type="Gene3D" id="1.10.10.60">
    <property type="entry name" value="Homeodomain-like"/>
    <property type="match status" value="1"/>
</dbReference>
<comment type="similarity">
    <text evidence="1">Belongs to the sigma-54 factor family.</text>
</comment>
<dbReference type="GO" id="GO:0001216">
    <property type="term" value="F:DNA-binding transcription activator activity"/>
    <property type="evidence" value="ECO:0007669"/>
    <property type="project" value="InterPro"/>
</dbReference>
<keyword evidence="7" id="KW-0238">DNA-binding</keyword>
<dbReference type="InterPro" id="IPR007046">
    <property type="entry name" value="RNA_pol_sigma_54_core-bd"/>
</dbReference>
<evidence type="ECO:0000256" key="4">
    <source>
        <dbReference type="ARBA" id="ARBA00022695"/>
    </source>
</evidence>
<name>A0A484HIV8_9BACT</name>
<dbReference type="InterPro" id="IPR007634">
    <property type="entry name" value="RNA_pol_sigma_54_DNA-bd"/>
</dbReference>
<evidence type="ECO:0000256" key="5">
    <source>
        <dbReference type="ARBA" id="ARBA00023015"/>
    </source>
</evidence>